<sequence>MDYSKLSDYEINKRVAIANGLLVQEIDDSKATGMTSKYHELRPHTVWVSDGENPWEQYAPTLCWEDAGPIILKNRISLVWDCAEDASSEWWNAVDQFDECRVQYQSNPLRGAMIVFLMLREQANVQDNPA</sequence>
<proteinExistence type="predicted"/>
<dbReference type="RefSeq" id="WP_079967876.1">
    <property type="nucleotide sequence ID" value="NZ_MZCS01000010.1"/>
</dbReference>
<comment type="caution">
    <text evidence="1">The sequence shown here is derived from an EMBL/GenBank/DDBJ whole genome shotgun (WGS) entry which is preliminary data.</text>
</comment>
<name>A0A5Y3BB19_SALER</name>
<reference evidence="1" key="1">
    <citation type="submission" date="2019-07" db="EMBL/GenBank/DDBJ databases">
        <authorList>
            <consortium name="GenomeTrakr network: Whole genome sequencing for foodborne pathogen traceback"/>
        </authorList>
    </citation>
    <scope>NUCLEOTIDE SEQUENCE</scope>
    <source>
        <strain evidence="1">CFSAN095109</strain>
    </source>
</reference>
<dbReference type="EMBL" id="AAIPXE010000010">
    <property type="protein sequence ID" value="ECG9115030.1"/>
    <property type="molecule type" value="Genomic_DNA"/>
</dbReference>
<protein>
    <submittedName>
        <fullName evidence="1">DUF2591 domain-containing protein</fullName>
    </submittedName>
</protein>
<gene>
    <name evidence="1" type="ORF">FOW62_10040</name>
</gene>
<dbReference type="AlphaFoldDB" id="A0A5Y3BB19"/>
<dbReference type="InterPro" id="IPR019701">
    <property type="entry name" value="Phage_P22_NinX"/>
</dbReference>
<organism evidence="1">
    <name type="scientific">Salmonella enterica</name>
    <name type="common">Salmonella choleraesuis</name>
    <dbReference type="NCBI Taxonomy" id="28901"/>
    <lineage>
        <taxon>Bacteria</taxon>
        <taxon>Pseudomonadati</taxon>
        <taxon>Pseudomonadota</taxon>
        <taxon>Gammaproteobacteria</taxon>
        <taxon>Enterobacterales</taxon>
        <taxon>Enterobacteriaceae</taxon>
        <taxon>Salmonella</taxon>
    </lineage>
</organism>
<evidence type="ECO:0000313" key="1">
    <source>
        <dbReference type="EMBL" id="ECG9115030.1"/>
    </source>
</evidence>
<dbReference type="Pfam" id="PF10765">
    <property type="entry name" value="Phage_P22_NinX"/>
    <property type="match status" value="1"/>
</dbReference>
<accession>A0A5Y3BB19</accession>